<dbReference type="AlphaFoldDB" id="A0A9P0EM69"/>
<reference evidence="3" key="1">
    <citation type="submission" date="2021-10" db="EMBL/GenBank/DDBJ databases">
        <authorList>
            <person name="Piombo E."/>
        </authorList>
    </citation>
    <scope>NUCLEOTIDE SEQUENCE</scope>
</reference>
<dbReference type="PANTHER" id="PTHR35408:SF3">
    <property type="entry name" value="GLYCOSYLTRANSFERASE 2-LIKE DOMAIN-CONTAINING PROTEIN"/>
    <property type="match status" value="1"/>
</dbReference>
<dbReference type="PANTHER" id="PTHR35408">
    <property type="entry name" value="CHROMOSOME 15, WHOLE GENOME SHOTGUN SEQUENCE"/>
    <property type="match status" value="1"/>
</dbReference>
<gene>
    <name evidence="3" type="ORF">CSOL1703_00006346</name>
</gene>
<evidence type="ECO:0000256" key="1">
    <source>
        <dbReference type="SAM" id="MobiDB-lite"/>
    </source>
</evidence>
<evidence type="ECO:0000313" key="3">
    <source>
        <dbReference type="EMBL" id="CAH0056406.1"/>
    </source>
</evidence>
<dbReference type="Pfam" id="PF25550">
    <property type="entry name" value="DUF7928"/>
    <property type="match status" value="1"/>
</dbReference>
<protein>
    <recommendedName>
        <fullName evidence="2">DUF7928 domain-containing protein</fullName>
    </recommendedName>
</protein>
<comment type="caution">
    <text evidence="3">The sequence shown here is derived from an EMBL/GenBank/DDBJ whole genome shotgun (WGS) entry which is preliminary data.</text>
</comment>
<dbReference type="EMBL" id="CABFOC020000063">
    <property type="protein sequence ID" value="CAH0056406.1"/>
    <property type="molecule type" value="Genomic_DNA"/>
</dbReference>
<proteinExistence type="predicted"/>
<evidence type="ECO:0000313" key="4">
    <source>
        <dbReference type="Proteomes" id="UP000775872"/>
    </source>
</evidence>
<name>A0A9P0EM69_9HYPO</name>
<accession>A0A9P0EM69</accession>
<keyword evidence="4" id="KW-1185">Reference proteome</keyword>
<feature type="region of interest" description="Disordered" evidence="1">
    <location>
        <begin position="1"/>
        <end position="23"/>
    </location>
</feature>
<organism evidence="3 4">
    <name type="scientific">Clonostachys solani</name>
    <dbReference type="NCBI Taxonomy" id="160281"/>
    <lineage>
        <taxon>Eukaryota</taxon>
        <taxon>Fungi</taxon>
        <taxon>Dikarya</taxon>
        <taxon>Ascomycota</taxon>
        <taxon>Pezizomycotina</taxon>
        <taxon>Sordariomycetes</taxon>
        <taxon>Hypocreomycetidae</taxon>
        <taxon>Hypocreales</taxon>
        <taxon>Bionectriaceae</taxon>
        <taxon>Clonostachys</taxon>
    </lineage>
</organism>
<dbReference type="Proteomes" id="UP000775872">
    <property type="component" value="Unassembled WGS sequence"/>
</dbReference>
<evidence type="ECO:0000259" key="2">
    <source>
        <dbReference type="Pfam" id="PF25550"/>
    </source>
</evidence>
<feature type="domain" description="DUF7928" evidence="2">
    <location>
        <begin position="32"/>
        <end position="183"/>
    </location>
</feature>
<dbReference type="InterPro" id="IPR057688">
    <property type="entry name" value="DUF7928"/>
</dbReference>
<dbReference type="OrthoDB" id="5144175at2759"/>
<sequence>MKPSGDTPASAGPGPTRPLASRSRISDDINPEVLVNYLYQQQCLKLWVRSGSGEDNEGVVLRKKGGQYLACPPQPAGSLLLKAAAALKVECLMTVNSNVIKTFLRWFTELEVPFNNGCRAQVLPTIEALARAKRQNFAAFVASEGLLVVWDEDALHIISRASGIESQLMDLMWKSDDNNDEADE</sequence>